<dbReference type="SUPFAM" id="SSF55874">
    <property type="entry name" value="ATPase domain of HSP90 chaperone/DNA topoisomerase II/histidine kinase"/>
    <property type="match status" value="1"/>
</dbReference>
<keyword evidence="2" id="KW-1133">Transmembrane helix</keyword>
<dbReference type="InterPro" id="IPR019734">
    <property type="entry name" value="TPR_rpt"/>
</dbReference>
<dbReference type="eggNOG" id="COG0457">
    <property type="taxonomic scope" value="Bacteria"/>
</dbReference>
<dbReference type="eggNOG" id="COG2972">
    <property type="taxonomic scope" value="Bacteria"/>
</dbReference>
<dbReference type="PANTHER" id="PTHR34220:SF7">
    <property type="entry name" value="SENSOR HISTIDINE KINASE YPDA"/>
    <property type="match status" value="1"/>
</dbReference>
<evidence type="ECO:0000256" key="3">
    <source>
        <dbReference type="SAM" id="SignalP"/>
    </source>
</evidence>
<evidence type="ECO:0000256" key="2">
    <source>
        <dbReference type="SAM" id="Phobius"/>
    </source>
</evidence>
<dbReference type="Pfam" id="PF13424">
    <property type="entry name" value="TPR_12"/>
    <property type="match status" value="3"/>
</dbReference>
<dbReference type="InterPro" id="IPR050640">
    <property type="entry name" value="Bact_2-comp_sensor_kinase"/>
</dbReference>
<dbReference type="Gene3D" id="1.25.40.10">
    <property type="entry name" value="Tetratricopeptide repeat domain"/>
    <property type="match status" value="3"/>
</dbReference>
<feature type="chain" id="PRO_5002666390" evidence="3">
    <location>
        <begin position="24"/>
        <end position="644"/>
    </location>
</feature>
<dbReference type="Pfam" id="PF06580">
    <property type="entry name" value="His_kinase"/>
    <property type="match status" value="1"/>
</dbReference>
<dbReference type="InterPro" id="IPR036890">
    <property type="entry name" value="HATPase_C_sf"/>
</dbReference>
<sequence length="644" mass="73751">MRKHLFKTLLHICIAAISMQAAAQGIPKDFRQLADSLIRARPANYSAYKTALGPYSQDTLLMQYFVREAEIAAFTPGAIYGYTQLGLHFQNLSQNDRALDYLAVALEKATESNNRELRIVALNRLGMAYRKMEAIKSALDYHQEALSLSESIADPGDFVLRERNTAINGIGNIYRMLEQYGLAIEYFQRSLENDQALGNLEGQVANYQNIAECLEALGDLTGAMSYYEDALRVNKSLGSDRSDVITRYGMAHVLAHEEKAAEALEILEAILPKARSFRDPELLANVYVQLGWVLSRLKRYDEARGYLLNGLRISEELNLPSNMDSANRYLHDIEMALGNYQAAIEFYKASVAARRMISNDLNRRYVYEMISKSEVDKRKDQIEILSKENEIVKLRLRRNRTTLLVGALMLVLITLILYILYRQYQLNSEKKVLTLEQAMLRSQMNPHFLFNSLNSIKLYIINNEQKNAVHYLNKFSKLVRKILEASSLKEIPLAEELETVELYMNIENIRFNNEIDFAVEMDPEINPSLVKIPSLILQPFLENAIWHGLSSKEGEKRIRILIRQEDSGYITLVIRDNGIGRAEADKLKQRRVLKRKSVGIDITRERLANFSRDYQYNYTIEIRDLFDADGKSAGTEVILKIPTI</sequence>
<dbReference type="HOGENOM" id="CLU_000445_106_4_10"/>
<evidence type="ECO:0000313" key="6">
    <source>
        <dbReference type="Proteomes" id="UP000009049"/>
    </source>
</evidence>
<dbReference type="PANTHER" id="PTHR34220">
    <property type="entry name" value="SENSOR HISTIDINE KINASE YPDA"/>
    <property type="match status" value="1"/>
</dbReference>
<protein>
    <submittedName>
        <fullName evidence="5">Signal transduction ATPase, FimS family protein</fullName>
    </submittedName>
</protein>
<dbReference type="STRING" id="313596.RB2501_05795"/>
<dbReference type="Gene3D" id="3.30.565.10">
    <property type="entry name" value="Histidine kinase-like ATPase, C-terminal domain"/>
    <property type="match status" value="1"/>
</dbReference>
<dbReference type="Proteomes" id="UP000009049">
    <property type="component" value="Chromosome"/>
</dbReference>
<dbReference type="SMART" id="SM00028">
    <property type="entry name" value="TPR"/>
    <property type="match status" value="6"/>
</dbReference>
<keyword evidence="2" id="KW-0812">Transmembrane</keyword>
<dbReference type="RefSeq" id="WP_015753144.1">
    <property type="nucleotide sequence ID" value="NC_013222.1"/>
</dbReference>
<keyword evidence="6" id="KW-1185">Reference proteome</keyword>
<dbReference type="InterPro" id="IPR011990">
    <property type="entry name" value="TPR-like_helical_dom_sf"/>
</dbReference>
<evidence type="ECO:0000313" key="5">
    <source>
        <dbReference type="EMBL" id="EAR16387.1"/>
    </source>
</evidence>
<dbReference type="EMBL" id="CP001712">
    <property type="protein sequence ID" value="EAR16387.1"/>
    <property type="molecule type" value="Genomic_DNA"/>
</dbReference>
<dbReference type="GO" id="GO:0016020">
    <property type="term" value="C:membrane"/>
    <property type="evidence" value="ECO:0007669"/>
    <property type="project" value="InterPro"/>
</dbReference>
<dbReference type="SUPFAM" id="SSF48452">
    <property type="entry name" value="TPR-like"/>
    <property type="match status" value="2"/>
</dbReference>
<keyword evidence="3" id="KW-0732">Signal</keyword>
<dbReference type="KEGG" id="rbi:RB2501_05795"/>
<dbReference type="GO" id="GO:0000155">
    <property type="term" value="F:phosphorelay sensor kinase activity"/>
    <property type="evidence" value="ECO:0007669"/>
    <property type="project" value="InterPro"/>
</dbReference>
<accession>A4CHH9</accession>
<dbReference type="AlphaFoldDB" id="A4CHH9"/>
<name>A4CHH9_ROBBH</name>
<dbReference type="PROSITE" id="PS50005">
    <property type="entry name" value="TPR"/>
    <property type="match status" value="2"/>
</dbReference>
<feature type="domain" description="Signal transduction histidine kinase internal region" evidence="4">
    <location>
        <begin position="436"/>
        <end position="514"/>
    </location>
</feature>
<dbReference type="InterPro" id="IPR010559">
    <property type="entry name" value="Sig_transdc_His_kin_internal"/>
</dbReference>
<evidence type="ECO:0000256" key="1">
    <source>
        <dbReference type="PROSITE-ProRule" id="PRU00339"/>
    </source>
</evidence>
<proteinExistence type="predicted"/>
<organism evidence="5 6">
    <name type="scientific">Robiginitalea biformata (strain ATCC BAA-864 / DSM 15991 / KCTC 12146 / HTCC2501)</name>
    <dbReference type="NCBI Taxonomy" id="313596"/>
    <lineage>
        <taxon>Bacteria</taxon>
        <taxon>Pseudomonadati</taxon>
        <taxon>Bacteroidota</taxon>
        <taxon>Flavobacteriia</taxon>
        <taxon>Flavobacteriales</taxon>
        <taxon>Flavobacteriaceae</taxon>
        <taxon>Robiginitalea</taxon>
    </lineage>
</organism>
<reference evidence="5 6" key="1">
    <citation type="journal article" date="2009" name="J. Bacteriol.">
        <title>Complete genome sequence of Robiginitalea biformata HTCC2501.</title>
        <authorList>
            <person name="Oh H.M."/>
            <person name="Giovannoni S.J."/>
            <person name="Lee K."/>
            <person name="Ferriera S."/>
            <person name="Johnson J."/>
            <person name="Cho J.C."/>
        </authorList>
    </citation>
    <scope>NUCLEOTIDE SEQUENCE [LARGE SCALE GENOMIC DNA]</scope>
    <source>
        <strain evidence="6">ATCC BAA-864 / HTCC2501 / KCTC 12146</strain>
    </source>
</reference>
<keyword evidence="2" id="KW-0472">Membrane</keyword>
<feature type="transmembrane region" description="Helical" evidence="2">
    <location>
        <begin position="403"/>
        <end position="421"/>
    </location>
</feature>
<evidence type="ECO:0000259" key="4">
    <source>
        <dbReference type="Pfam" id="PF06580"/>
    </source>
</evidence>
<feature type="repeat" description="TPR" evidence="1">
    <location>
        <begin position="119"/>
        <end position="152"/>
    </location>
</feature>
<keyword evidence="1" id="KW-0802">TPR repeat</keyword>
<feature type="signal peptide" evidence="3">
    <location>
        <begin position="1"/>
        <end position="23"/>
    </location>
</feature>
<feature type="repeat" description="TPR" evidence="1">
    <location>
        <begin position="164"/>
        <end position="197"/>
    </location>
</feature>
<gene>
    <name evidence="5" type="ordered locus">RB2501_05795</name>
</gene>
<dbReference type="OrthoDB" id="6190788at2"/>